<gene>
    <name evidence="5" type="primary">fabH_1</name>
    <name evidence="5" type="ORF">Pan216_33670</name>
</gene>
<reference evidence="5 6" key="1">
    <citation type="submission" date="2019-02" db="EMBL/GenBank/DDBJ databases">
        <title>Deep-cultivation of Planctomycetes and their phenomic and genomic characterization uncovers novel biology.</title>
        <authorList>
            <person name="Wiegand S."/>
            <person name="Jogler M."/>
            <person name="Boedeker C."/>
            <person name="Pinto D."/>
            <person name="Vollmers J."/>
            <person name="Rivas-Marin E."/>
            <person name="Kohn T."/>
            <person name="Peeters S.H."/>
            <person name="Heuer A."/>
            <person name="Rast P."/>
            <person name="Oberbeckmann S."/>
            <person name="Bunk B."/>
            <person name="Jeske O."/>
            <person name="Meyerdierks A."/>
            <person name="Storesund J.E."/>
            <person name="Kallscheuer N."/>
            <person name="Luecker S."/>
            <person name="Lage O.M."/>
            <person name="Pohl T."/>
            <person name="Merkel B.J."/>
            <person name="Hornburger P."/>
            <person name="Mueller R.-W."/>
            <person name="Bruemmer F."/>
            <person name="Labrenz M."/>
            <person name="Spormann A.M."/>
            <person name="Op den Camp H."/>
            <person name="Overmann J."/>
            <person name="Amann R."/>
            <person name="Jetten M.S.M."/>
            <person name="Mascher T."/>
            <person name="Medema M.H."/>
            <person name="Devos D.P."/>
            <person name="Kaster A.-K."/>
            <person name="Ovreas L."/>
            <person name="Rohde M."/>
            <person name="Galperin M.Y."/>
            <person name="Jogler C."/>
        </authorList>
    </citation>
    <scope>NUCLEOTIDE SEQUENCE [LARGE SCALE GENOMIC DNA]</scope>
    <source>
        <strain evidence="5 6">Pan216</strain>
    </source>
</reference>
<evidence type="ECO:0000256" key="1">
    <source>
        <dbReference type="ARBA" id="ARBA00022679"/>
    </source>
</evidence>
<dbReference type="EC" id="2.3.1.180" evidence="5"/>
<dbReference type="InterPro" id="IPR016039">
    <property type="entry name" value="Thiolase-like"/>
</dbReference>
<dbReference type="Pfam" id="PF00108">
    <property type="entry name" value="Thiolase_N"/>
    <property type="match status" value="1"/>
</dbReference>
<sequence length="352" mass="38463">MRYQNVRIDSFAYNLPDEIVSSEEIERRLAPLYGRLGLREGRLELMSGIKERRFFPAGTLPGPTSCETARQALEASSISAEQVGCLIHASVCRDYMEPATACRVHHELGLPEDATLFDLSNACLGFMNAMTQIANMIELGQIEAGLVVSTESSRDLVEATIDLLNRDESLKRNDIKDAFASLTIGSASVAAVLTHQRLSPTGPRLLGGAYRSATAHHALCRGGPDASLGESRPLMKTDSETMLVAGCDLARETWEKFRREMHWADDVPERFFAHQVGSAHRRRLCELLKLDPDKDLTTLEWLGNTGSAALPTTTALAIEQGFLRPGDRFAMLGIGSGLTCMMLAGEMSPSHA</sequence>
<evidence type="ECO:0000256" key="2">
    <source>
        <dbReference type="ARBA" id="ARBA00023315"/>
    </source>
</evidence>
<keyword evidence="2 5" id="KW-0012">Acyltransferase</keyword>
<feature type="domain" description="Beta-ketoacyl-[acyl-carrier-protein] synthase III C-terminal" evidence="4">
    <location>
        <begin position="269"/>
        <end position="341"/>
    </location>
</feature>
<dbReference type="KEGG" id="knv:Pan216_33670"/>
<dbReference type="NCBIfam" id="NF006720">
    <property type="entry name" value="PRK09258.1"/>
    <property type="match status" value="1"/>
</dbReference>
<name>A0A518B694_9BACT</name>
<dbReference type="InterPro" id="IPR020616">
    <property type="entry name" value="Thiolase_N"/>
</dbReference>
<dbReference type="GO" id="GO:0033818">
    <property type="term" value="F:beta-ketoacyl-acyl-carrier-protein synthase III activity"/>
    <property type="evidence" value="ECO:0007669"/>
    <property type="project" value="UniProtKB-EC"/>
</dbReference>
<dbReference type="GO" id="GO:0044550">
    <property type="term" value="P:secondary metabolite biosynthetic process"/>
    <property type="evidence" value="ECO:0007669"/>
    <property type="project" value="TreeGrafter"/>
</dbReference>
<evidence type="ECO:0000313" key="5">
    <source>
        <dbReference type="EMBL" id="QDU62500.1"/>
    </source>
</evidence>
<feature type="domain" description="Thiolase N-terminal" evidence="3">
    <location>
        <begin position="68"/>
        <end position="152"/>
    </location>
</feature>
<proteinExistence type="predicted"/>
<dbReference type="RefSeq" id="WP_145259307.1">
    <property type="nucleotide sequence ID" value="NZ_CP036279.1"/>
</dbReference>
<dbReference type="CDD" id="cd00830">
    <property type="entry name" value="KAS_III"/>
    <property type="match status" value="1"/>
</dbReference>
<evidence type="ECO:0000259" key="4">
    <source>
        <dbReference type="Pfam" id="PF08541"/>
    </source>
</evidence>
<dbReference type="EMBL" id="CP036279">
    <property type="protein sequence ID" value="QDU62500.1"/>
    <property type="molecule type" value="Genomic_DNA"/>
</dbReference>
<accession>A0A518B694</accession>
<dbReference type="AlphaFoldDB" id="A0A518B694"/>
<organism evidence="5 6">
    <name type="scientific">Kolteria novifilia</name>
    <dbReference type="NCBI Taxonomy" id="2527975"/>
    <lineage>
        <taxon>Bacteria</taxon>
        <taxon>Pseudomonadati</taxon>
        <taxon>Planctomycetota</taxon>
        <taxon>Planctomycetia</taxon>
        <taxon>Kolteriales</taxon>
        <taxon>Kolteriaceae</taxon>
        <taxon>Kolteria</taxon>
    </lineage>
</organism>
<dbReference type="Gene3D" id="3.40.47.10">
    <property type="match status" value="2"/>
</dbReference>
<dbReference type="InterPro" id="IPR013747">
    <property type="entry name" value="ACP_syn_III_C"/>
</dbReference>
<dbReference type="PANTHER" id="PTHR34069">
    <property type="entry name" value="3-OXOACYL-[ACYL-CARRIER-PROTEIN] SYNTHASE 3"/>
    <property type="match status" value="1"/>
</dbReference>
<keyword evidence="1 5" id="KW-0808">Transferase</keyword>
<dbReference type="SUPFAM" id="SSF53901">
    <property type="entry name" value="Thiolase-like"/>
    <property type="match status" value="1"/>
</dbReference>
<dbReference type="PANTHER" id="PTHR34069:SF3">
    <property type="entry name" value="ACYL-COA:ACYL-COA ALKYLTRANSFERASE"/>
    <property type="match status" value="1"/>
</dbReference>
<protein>
    <submittedName>
        <fullName evidence="5">3-oxoacyl-[acyl-carrier-protein] synthase 3</fullName>
        <ecNumber evidence="5">2.3.1.180</ecNumber>
    </submittedName>
</protein>
<keyword evidence="6" id="KW-1185">Reference proteome</keyword>
<evidence type="ECO:0000259" key="3">
    <source>
        <dbReference type="Pfam" id="PF00108"/>
    </source>
</evidence>
<dbReference type="Proteomes" id="UP000317093">
    <property type="component" value="Chromosome"/>
</dbReference>
<dbReference type="OrthoDB" id="9788274at2"/>
<dbReference type="Pfam" id="PF08541">
    <property type="entry name" value="ACP_syn_III_C"/>
    <property type="match status" value="1"/>
</dbReference>
<evidence type="ECO:0000313" key="6">
    <source>
        <dbReference type="Proteomes" id="UP000317093"/>
    </source>
</evidence>